<dbReference type="InterPro" id="IPR036291">
    <property type="entry name" value="NAD(P)-bd_dom_sf"/>
</dbReference>
<comment type="similarity">
    <text evidence="1">Belongs to the short-chain dehydrogenases/reductases (SDR) family.</text>
</comment>
<dbReference type="InterPro" id="IPR002347">
    <property type="entry name" value="SDR_fam"/>
</dbReference>
<evidence type="ECO:0000256" key="2">
    <source>
        <dbReference type="ARBA" id="ARBA00023002"/>
    </source>
</evidence>
<organism evidence="3 4">
    <name type="scientific">Salinibacterium amurskyense</name>
    <dbReference type="NCBI Taxonomy" id="205941"/>
    <lineage>
        <taxon>Bacteria</taxon>
        <taxon>Bacillati</taxon>
        <taxon>Actinomycetota</taxon>
        <taxon>Actinomycetes</taxon>
        <taxon>Micrococcales</taxon>
        <taxon>Microbacteriaceae</taxon>
        <taxon>Salinibacterium</taxon>
    </lineage>
</organism>
<dbReference type="PANTHER" id="PTHR24320">
    <property type="entry name" value="RETINOL DEHYDROGENASE"/>
    <property type="match status" value="1"/>
</dbReference>
<dbReference type="SUPFAM" id="SSF51735">
    <property type="entry name" value="NAD(P)-binding Rossmann-fold domains"/>
    <property type="match status" value="1"/>
</dbReference>
<keyword evidence="4" id="KW-1185">Reference proteome</keyword>
<dbReference type="Gene3D" id="3.40.50.720">
    <property type="entry name" value="NAD(P)-binding Rossmann-like Domain"/>
    <property type="match status" value="1"/>
</dbReference>
<dbReference type="RefSeq" id="WP_100389785.1">
    <property type="nucleotide sequence ID" value="NZ_BMZU01000003.1"/>
</dbReference>
<dbReference type="AlphaFoldDB" id="A0A2M9D3J9"/>
<comment type="caution">
    <text evidence="3">The sequence shown here is derived from an EMBL/GenBank/DDBJ whole genome shotgun (WGS) entry which is preliminary data.</text>
</comment>
<dbReference type="EMBL" id="PGFH01000002">
    <property type="protein sequence ID" value="PJJ78770.1"/>
    <property type="molecule type" value="Genomic_DNA"/>
</dbReference>
<protein>
    <submittedName>
        <fullName evidence="3">NAD(P)-dependent dehydrogenase (Short-subunit alcohol dehydrogenase family)</fullName>
    </submittedName>
</protein>
<dbReference type="GO" id="GO:0016491">
    <property type="term" value="F:oxidoreductase activity"/>
    <property type="evidence" value="ECO:0007669"/>
    <property type="project" value="UniProtKB-KW"/>
</dbReference>
<dbReference type="PRINTS" id="PR00081">
    <property type="entry name" value="GDHRDH"/>
</dbReference>
<accession>A0A2M9D3J9</accession>
<reference evidence="3 4" key="1">
    <citation type="submission" date="2017-11" db="EMBL/GenBank/DDBJ databases">
        <title>Genomic Encyclopedia of Archaeal and Bacterial Type Strains, Phase II (KMG-II): From Individual Species to Whole Genera.</title>
        <authorList>
            <person name="Goeker M."/>
        </authorList>
    </citation>
    <scope>NUCLEOTIDE SEQUENCE [LARGE SCALE GENOMIC DNA]</scope>
    <source>
        <strain evidence="3 4">DSM 16400</strain>
    </source>
</reference>
<dbReference type="PANTHER" id="PTHR24320:SF148">
    <property type="entry name" value="NAD(P)-BINDING ROSSMANN-FOLD SUPERFAMILY PROTEIN"/>
    <property type="match status" value="1"/>
</dbReference>
<evidence type="ECO:0000256" key="1">
    <source>
        <dbReference type="ARBA" id="ARBA00006484"/>
    </source>
</evidence>
<gene>
    <name evidence="3" type="ORF">CLV85_2349</name>
</gene>
<evidence type="ECO:0000313" key="4">
    <source>
        <dbReference type="Proteomes" id="UP000231742"/>
    </source>
</evidence>
<dbReference type="OrthoDB" id="286404at2"/>
<dbReference type="Proteomes" id="UP000231742">
    <property type="component" value="Unassembled WGS sequence"/>
</dbReference>
<evidence type="ECO:0000313" key="3">
    <source>
        <dbReference type="EMBL" id="PJJ78770.1"/>
    </source>
</evidence>
<sequence>MNANAAKTALVTGASSGVGWEASAQLAEAGYGRIVVAARTLAKADEARDALLARVPGAQFVPLALDLDDFTSIDNAAQALVAAGNPIDALILNAGVAATSALRRTARGIEQIMSATITGHHALTSHLLRAELLSPSARIIIAGSEAARGDVPTFSNIDVQALAAASFDGDLERAIEAILRVDKPVKFANGTQYATAKTFAVWWAKELATRLPAGMTVNAVSPGNTPDTKASREMPAIMRRVMLPIMKLMPSMWHSVPTAAARYLTVIEMPDGVTGQFFASPATKMTGPVTSMTMSHFTNVEGQRALWNVINRVAGVSNASKN</sequence>
<name>A0A2M9D3J9_9MICO</name>
<dbReference type="Pfam" id="PF00106">
    <property type="entry name" value="adh_short"/>
    <property type="match status" value="1"/>
</dbReference>
<proteinExistence type="inferred from homology"/>
<keyword evidence="2" id="KW-0560">Oxidoreductase</keyword>